<comment type="similarity">
    <text evidence="3">Belongs to the ribose-phosphate pyrophosphokinase family.</text>
</comment>
<dbReference type="AlphaFoldDB" id="A0AAW2ZFG6"/>
<dbReference type="InterPro" id="IPR000836">
    <property type="entry name" value="PRTase_dom"/>
</dbReference>
<evidence type="ECO:0000256" key="5">
    <source>
        <dbReference type="ARBA" id="ARBA00022679"/>
    </source>
</evidence>
<evidence type="ECO:0000256" key="10">
    <source>
        <dbReference type="ARBA" id="ARBA00022840"/>
    </source>
</evidence>
<keyword evidence="7" id="KW-0545">Nucleotide biosynthesis</keyword>
<evidence type="ECO:0000259" key="13">
    <source>
        <dbReference type="Pfam" id="PF13793"/>
    </source>
</evidence>
<dbReference type="GO" id="GO:0005524">
    <property type="term" value="F:ATP binding"/>
    <property type="evidence" value="ECO:0007669"/>
    <property type="project" value="UniProtKB-KW"/>
</dbReference>
<dbReference type="NCBIfam" id="NF002320">
    <property type="entry name" value="PRK01259.1"/>
    <property type="match status" value="1"/>
</dbReference>
<dbReference type="InterPro" id="IPR029099">
    <property type="entry name" value="Pribosyltran_N"/>
</dbReference>
<dbReference type="GO" id="GO:0006164">
    <property type="term" value="P:purine nucleotide biosynthetic process"/>
    <property type="evidence" value="ECO:0007669"/>
    <property type="project" value="TreeGrafter"/>
</dbReference>
<dbReference type="GO" id="GO:0016301">
    <property type="term" value="F:kinase activity"/>
    <property type="evidence" value="ECO:0007669"/>
    <property type="project" value="UniProtKB-KW"/>
</dbReference>
<dbReference type="GO" id="GO:0004749">
    <property type="term" value="F:ribose phosphate diphosphokinase activity"/>
    <property type="evidence" value="ECO:0007669"/>
    <property type="project" value="UniProtKB-EC"/>
</dbReference>
<comment type="cofactor">
    <cofactor evidence="1">
        <name>Mg(2+)</name>
        <dbReference type="ChEBI" id="CHEBI:18420"/>
    </cofactor>
</comment>
<dbReference type="SUPFAM" id="SSF53271">
    <property type="entry name" value="PRTase-like"/>
    <property type="match status" value="2"/>
</dbReference>
<dbReference type="CDD" id="cd06223">
    <property type="entry name" value="PRTases_typeI"/>
    <property type="match status" value="1"/>
</dbReference>
<accession>A0AAW2ZFG6</accession>
<reference evidence="14 15" key="1">
    <citation type="submission" date="2024-03" db="EMBL/GenBank/DDBJ databases">
        <title>The Acrasis kona genome and developmental transcriptomes reveal deep origins of eukaryotic multicellular pathways.</title>
        <authorList>
            <person name="Sheikh S."/>
            <person name="Fu C.-J."/>
            <person name="Brown M.W."/>
            <person name="Baldauf S.L."/>
        </authorList>
    </citation>
    <scope>NUCLEOTIDE SEQUENCE [LARGE SCALE GENOMIC DNA]</scope>
    <source>
        <strain evidence="14 15">ATCC MYA-3509</strain>
    </source>
</reference>
<sequence length="375" mass="41420">MHFTLKVVAGTANLDLAMEVCRFLNADLSTAIVERFKDGEIKVQVEDSVRGCDCFVFQPTCRPVNDNIMELCLIIDALRRASAARITAVVPYYSYARQDRKTKPRVPIAAAMLARFLEASGVDHVITLELHAGQIQGFFKVPVDNISTRSVMVNSIKKLFLNHMNNLVIVTPDAAGGERSERFRSYLKSEEDIEAEFAVMNKWKTKLEEFSTKKSAGTQIRIAPNKKEFKMELMGNVQGKVCIIVDDIADTGSSLLAAAKCLRKNGAIKVIACVSHCLLNEDGLRSVVHDRNLDHLIITDTVPVLTVSELPPTLNTRKLHERAPSSPAFGGVDMDVDIQEAKSVCPKVIHVSVAHLIAESIRRVHNEESISSGLL</sequence>
<feature type="domain" description="Ribose-phosphate pyrophosphokinase N-terminal" evidence="13">
    <location>
        <begin position="5"/>
        <end position="121"/>
    </location>
</feature>
<keyword evidence="8" id="KW-0547">Nucleotide-binding</keyword>
<dbReference type="FunFam" id="3.40.50.2020:FF:000001">
    <property type="entry name" value="Ribose-phosphate pyrophosphokinase"/>
    <property type="match status" value="1"/>
</dbReference>
<gene>
    <name evidence="14" type="ORF">AKO1_000758</name>
</gene>
<evidence type="ECO:0000313" key="15">
    <source>
        <dbReference type="Proteomes" id="UP001431209"/>
    </source>
</evidence>
<dbReference type="SMART" id="SM01400">
    <property type="entry name" value="Pribosyltran_N"/>
    <property type="match status" value="1"/>
</dbReference>
<evidence type="ECO:0000256" key="8">
    <source>
        <dbReference type="ARBA" id="ARBA00022741"/>
    </source>
</evidence>
<evidence type="ECO:0000256" key="7">
    <source>
        <dbReference type="ARBA" id="ARBA00022727"/>
    </source>
</evidence>
<evidence type="ECO:0000313" key="14">
    <source>
        <dbReference type="EMBL" id="KAL0487394.1"/>
    </source>
</evidence>
<keyword evidence="10" id="KW-0067">ATP-binding</keyword>
<evidence type="ECO:0000256" key="9">
    <source>
        <dbReference type="ARBA" id="ARBA00022777"/>
    </source>
</evidence>
<evidence type="ECO:0000256" key="1">
    <source>
        <dbReference type="ARBA" id="ARBA00001946"/>
    </source>
</evidence>
<comment type="catalytic activity">
    <reaction evidence="12">
        <text>D-ribose 5-phosphate + ATP = 5-phospho-alpha-D-ribose 1-diphosphate + AMP + H(+)</text>
        <dbReference type="Rhea" id="RHEA:15609"/>
        <dbReference type="ChEBI" id="CHEBI:15378"/>
        <dbReference type="ChEBI" id="CHEBI:30616"/>
        <dbReference type="ChEBI" id="CHEBI:58017"/>
        <dbReference type="ChEBI" id="CHEBI:78346"/>
        <dbReference type="ChEBI" id="CHEBI:456215"/>
        <dbReference type="EC" id="2.7.6.1"/>
    </reaction>
</comment>
<dbReference type="GO" id="GO:0002189">
    <property type="term" value="C:ribose phosphate diphosphokinase complex"/>
    <property type="evidence" value="ECO:0007669"/>
    <property type="project" value="TreeGrafter"/>
</dbReference>
<evidence type="ECO:0000256" key="6">
    <source>
        <dbReference type="ARBA" id="ARBA00022723"/>
    </source>
</evidence>
<name>A0AAW2ZFG6_9EUKA</name>
<dbReference type="Proteomes" id="UP001431209">
    <property type="component" value="Unassembled WGS sequence"/>
</dbReference>
<dbReference type="PANTHER" id="PTHR10210">
    <property type="entry name" value="RIBOSE-PHOSPHATE DIPHOSPHOKINASE FAMILY MEMBER"/>
    <property type="match status" value="1"/>
</dbReference>
<evidence type="ECO:0000256" key="11">
    <source>
        <dbReference type="ARBA" id="ARBA00022842"/>
    </source>
</evidence>
<keyword evidence="9" id="KW-0418">Kinase</keyword>
<dbReference type="InterPro" id="IPR029057">
    <property type="entry name" value="PRTase-like"/>
</dbReference>
<dbReference type="GO" id="GO:0005737">
    <property type="term" value="C:cytoplasm"/>
    <property type="evidence" value="ECO:0007669"/>
    <property type="project" value="TreeGrafter"/>
</dbReference>
<dbReference type="PANTHER" id="PTHR10210:SF32">
    <property type="entry name" value="RIBOSE-PHOSPHATE PYROPHOSPHOKINASE 2"/>
    <property type="match status" value="1"/>
</dbReference>
<comment type="pathway">
    <text evidence="2">Metabolic intermediate biosynthesis; 5-phospho-alpha-D-ribose 1-diphosphate biosynthesis; 5-phospho-alpha-D-ribose 1-diphosphate from D-ribose 5-phosphate (route I): step 1/1.</text>
</comment>
<keyword evidence="11" id="KW-0460">Magnesium</keyword>
<dbReference type="GO" id="GO:0006015">
    <property type="term" value="P:5-phosphoribose 1-diphosphate biosynthetic process"/>
    <property type="evidence" value="ECO:0007669"/>
    <property type="project" value="TreeGrafter"/>
</dbReference>
<dbReference type="GO" id="GO:0000287">
    <property type="term" value="F:magnesium ion binding"/>
    <property type="evidence" value="ECO:0007669"/>
    <property type="project" value="InterPro"/>
</dbReference>
<protein>
    <recommendedName>
        <fullName evidence="4">ribose-phosphate diphosphokinase</fullName>
        <ecNumber evidence="4">2.7.6.1</ecNumber>
    </recommendedName>
</protein>
<keyword evidence="15" id="KW-1185">Reference proteome</keyword>
<dbReference type="EMBL" id="JAOPGA020001337">
    <property type="protein sequence ID" value="KAL0487394.1"/>
    <property type="molecule type" value="Genomic_DNA"/>
</dbReference>
<comment type="caution">
    <text evidence="14">The sequence shown here is derived from an EMBL/GenBank/DDBJ whole genome shotgun (WGS) entry which is preliminary data.</text>
</comment>
<evidence type="ECO:0000256" key="12">
    <source>
        <dbReference type="ARBA" id="ARBA00049535"/>
    </source>
</evidence>
<evidence type="ECO:0000256" key="4">
    <source>
        <dbReference type="ARBA" id="ARBA00013247"/>
    </source>
</evidence>
<dbReference type="NCBIfam" id="TIGR01251">
    <property type="entry name" value="ribP_PPkin"/>
    <property type="match status" value="1"/>
</dbReference>
<keyword evidence="5" id="KW-0808">Transferase</keyword>
<dbReference type="Pfam" id="PF13793">
    <property type="entry name" value="Pribosyltran_N"/>
    <property type="match status" value="1"/>
</dbReference>
<keyword evidence="6" id="KW-0479">Metal-binding</keyword>
<dbReference type="InterPro" id="IPR005946">
    <property type="entry name" value="Rib-P_diPkinase"/>
</dbReference>
<dbReference type="Gene3D" id="3.40.50.2020">
    <property type="match status" value="2"/>
</dbReference>
<evidence type="ECO:0000256" key="3">
    <source>
        <dbReference type="ARBA" id="ARBA00006478"/>
    </source>
</evidence>
<proteinExistence type="inferred from homology"/>
<dbReference type="EC" id="2.7.6.1" evidence="4"/>
<dbReference type="Pfam" id="PF14572">
    <property type="entry name" value="Pribosyl_synth"/>
    <property type="match status" value="1"/>
</dbReference>
<evidence type="ECO:0000256" key="2">
    <source>
        <dbReference type="ARBA" id="ARBA00004996"/>
    </source>
</evidence>
<organism evidence="14 15">
    <name type="scientific">Acrasis kona</name>
    <dbReference type="NCBI Taxonomy" id="1008807"/>
    <lineage>
        <taxon>Eukaryota</taxon>
        <taxon>Discoba</taxon>
        <taxon>Heterolobosea</taxon>
        <taxon>Tetramitia</taxon>
        <taxon>Eutetramitia</taxon>
        <taxon>Acrasidae</taxon>
        <taxon>Acrasis</taxon>
    </lineage>
</organism>